<keyword evidence="1" id="KW-1133">Transmembrane helix</keyword>
<keyword evidence="1" id="KW-0472">Membrane</keyword>
<dbReference type="EMBL" id="MU866096">
    <property type="protein sequence ID" value="KAK4180652.1"/>
    <property type="molecule type" value="Genomic_DNA"/>
</dbReference>
<feature type="transmembrane region" description="Helical" evidence="1">
    <location>
        <begin position="248"/>
        <end position="269"/>
    </location>
</feature>
<dbReference type="PANTHER" id="PTHR35395:SF1">
    <property type="entry name" value="DUF6536 DOMAIN-CONTAINING PROTEIN"/>
    <property type="match status" value="1"/>
</dbReference>
<evidence type="ECO:0000313" key="3">
    <source>
        <dbReference type="Proteomes" id="UP001302321"/>
    </source>
</evidence>
<gene>
    <name evidence="2" type="ORF">QBC36DRAFT_353990</name>
</gene>
<proteinExistence type="predicted"/>
<reference evidence="2" key="2">
    <citation type="submission" date="2023-05" db="EMBL/GenBank/DDBJ databases">
        <authorList>
            <consortium name="Lawrence Berkeley National Laboratory"/>
            <person name="Steindorff A."/>
            <person name="Hensen N."/>
            <person name="Bonometti L."/>
            <person name="Westerberg I."/>
            <person name="Brannstrom I.O."/>
            <person name="Guillou S."/>
            <person name="Cros-Aarteil S."/>
            <person name="Calhoun S."/>
            <person name="Haridas S."/>
            <person name="Kuo A."/>
            <person name="Mondo S."/>
            <person name="Pangilinan J."/>
            <person name="Riley R."/>
            <person name="Labutti K."/>
            <person name="Andreopoulos B."/>
            <person name="Lipzen A."/>
            <person name="Chen C."/>
            <person name="Yanf M."/>
            <person name="Daum C."/>
            <person name="Ng V."/>
            <person name="Clum A."/>
            <person name="Ohm R."/>
            <person name="Martin F."/>
            <person name="Silar P."/>
            <person name="Natvig D."/>
            <person name="Lalanne C."/>
            <person name="Gautier V."/>
            <person name="Ament-Velasquez S.L."/>
            <person name="Kruys A."/>
            <person name="Hutchinson M.I."/>
            <person name="Powell A.J."/>
            <person name="Barry K."/>
            <person name="Miller A.N."/>
            <person name="Grigoriev I.V."/>
            <person name="Debuchy R."/>
            <person name="Gladieux P."/>
            <person name="Thoren M.H."/>
            <person name="Johannesson H."/>
        </authorList>
    </citation>
    <scope>NUCLEOTIDE SEQUENCE</scope>
    <source>
        <strain evidence="2">CBS 892.96</strain>
    </source>
</reference>
<accession>A0AAN7ACG6</accession>
<dbReference type="Proteomes" id="UP001302321">
    <property type="component" value="Unassembled WGS sequence"/>
</dbReference>
<sequence length="391" mass="43232">MYVSVILRSNKWPKNIWAFQEVESGKFVARFQIPKPVTDWHLGPHRYQVSSSLQTISKPDATLNTPPTLCSLFALMKTDKVTVMVLMCIFQDNRAEAQKQQSTILCTLGDAIASSMRNPDPTMADVGLAAKDDFLSKRTWYGEALPPQSCTSAREFKRQPEQRRSVLSPGRWIVGVLSLVPLLVGGTMAYSRGTQPGLFSNVIIANTPQLALSIAFVIVNASLTAFLIQHDFRPDTQAVGIQSSTYLISLPLQYGIPFYVIFAAFHWWLSQSLLLRVTAMKPEGEIDREHSCSTCGFSPPALFTTILTEIAFVLGFLCLSMGRYDGVMRMASTNSRAISAACHVLPEDRKDGYLLPMQWGVVAMSRGVGKGAFTATPEEDISMSEEGKRCK</sequence>
<evidence type="ECO:0000313" key="2">
    <source>
        <dbReference type="EMBL" id="KAK4180652.1"/>
    </source>
</evidence>
<feature type="transmembrane region" description="Helical" evidence="1">
    <location>
        <begin position="301"/>
        <end position="322"/>
    </location>
</feature>
<reference evidence="2" key="1">
    <citation type="journal article" date="2023" name="Mol. Phylogenet. Evol.">
        <title>Genome-scale phylogeny and comparative genomics of the fungal order Sordariales.</title>
        <authorList>
            <person name="Hensen N."/>
            <person name="Bonometti L."/>
            <person name="Westerberg I."/>
            <person name="Brannstrom I.O."/>
            <person name="Guillou S."/>
            <person name="Cros-Aarteil S."/>
            <person name="Calhoun S."/>
            <person name="Haridas S."/>
            <person name="Kuo A."/>
            <person name="Mondo S."/>
            <person name="Pangilinan J."/>
            <person name="Riley R."/>
            <person name="LaButti K."/>
            <person name="Andreopoulos B."/>
            <person name="Lipzen A."/>
            <person name="Chen C."/>
            <person name="Yan M."/>
            <person name="Daum C."/>
            <person name="Ng V."/>
            <person name="Clum A."/>
            <person name="Steindorff A."/>
            <person name="Ohm R.A."/>
            <person name="Martin F."/>
            <person name="Silar P."/>
            <person name="Natvig D.O."/>
            <person name="Lalanne C."/>
            <person name="Gautier V."/>
            <person name="Ament-Velasquez S.L."/>
            <person name="Kruys A."/>
            <person name="Hutchinson M.I."/>
            <person name="Powell A.J."/>
            <person name="Barry K."/>
            <person name="Miller A.N."/>
            <person name="Grigoriev I.V."/>
            <person name="Debuchy R."/>
            <person name="Gladieux P."/>
            <person name="Hiltunen Thoren M."/>
            <person name="Johannesson H."/>
        </authorList>
    </citation>
    <scope>NUCLEOTIDE SEQUENCE</scope>
    <source>
        <strain evidence="2">CBS 892.96</strain>
    </source>
</reference>
<keyword evidence="1" id="KW-0812">Transmembrane</keyword>
<comment type="caution">
    <text evidence="2">The sequence shown here is derived from an EMBL/GenBank/DDBJ whole genome shotgun (WGS) entry which is preliminary data.</text>
</comment>
<feature type="transmembrane region" description="Helical" evidence="1">
    <location>
        <begin position="172"/>
        <end position="190"/>
    </location>
</feature>
<feature type="transmembrane region" description="Helical" evidence="1">
    <location>
        <begin position="210"/>
        <end position="228"/>
    </location>
</feature>
<dbReference type="AlphaFoldDB" id="A0AAN7ACG6"/>
<name>A0AAN7ACG6_9PEZI</name>
<evidence type="ECO:0000256" key="1">
    <source>
        <dbReference type="SAM" id="Phobius"/>
    </source>
</evidence>
<organism evidence="2 3">
    <name type="scientific">Triangularia setosa</name>
    <dbReference type="NCBI Taxonomy" id="2587417"/>
    <lineage>
        <taxon>Eukaryota</taxon>
        <taxon>Fungi</taxon>
        <taxon>Dikarya</taxon>
        <taxon>Ascomycota</taxon>
        <taxon>Pezizomycotina</taxon>
        <taxon>Sordariomycetes</taxon>
        <taxon>Sordariomycetidae</taxon>
        <taxon>Sordariales</taxon>
        <taxon>Podosporaceae</taxon>
        <taxon>Triangularia</taxon>
    </lineage>
</organism>
<keyword evidence="3" id="KW-1185">Reference proteome</keyword>
<dbReference type="PANTHER" id="PTHR35395">
    <property type="entry name" value="DUF6536 DOMAIN-CONTAINING PROTEIN"/>
    <property type="match status" value="1"/>
</dbReference>
<protein>
    <submittedName>
        <fullName evidence="2">Uncharacterized protein</fullName>
    </submittedName>
</protein>